<comment type="caution">
    <text evidence="3">The sequence shown here is derived from an EMBL/GenBank/DDBJ whole genome shotgun (WGS) entry which is preliminary data.</text>
</comment>
<feature type="domain" description="Gelsolin-like" evidence="2">
    <location>
        <begin position="292"/>
        <end position="362"/>
    </location>
</feature>
<dbReference type="SMART" id="SM00262">
    <property type="entry name" value="GEL"/>
    <property type="match status" value="3"/>
</dbReference>
<accession>A0A0C2JJQ7</accession>
<dbReference type="GO" id="GO:0005737">
    <property type="term" value="C:cytoplasm"/>
    <property type="evidence" value="ECO:0007669"/>
    <property type="project" value="TreeGrafter"/>
</dbReference>
<organism evidence="3 4">
    <name type="scientific">Thelohanellus kitauei</name>
    <name type="common">Myxosporean</name>
    <dbReference type="NCBI Taxonomy" id="669202"/>
    <lineage>
        <taxon>Eukaryota</taxon>
        <taxon>Metazoa</taxon>
        <taxon>Cnidaria</taxon>
        <taxon>Myxozoa</taxon>
        <taxon>Myxosporea</taxon>
        <taxon>Bivalvulida</taxon>
        <taxon>Platysporina</taxon>
        <taxon>Myxobolidae</taxon>
        <taxon>Thelohanellus</taxon>
    </lineage>
</organism>
<evidence type="ECO:0000256" key="1">
    <source>
        <dbReference type="SAM" id="MobiDB-lite"/>
    </source>
</evidence>
<dbReference type="CDD" id="cd11290">
    <property type="entry name" value="gelsolin_S1_like"/>
    <property type="match status" value="1"/>
</dbReference>
<feature type="domain" description="Gelsolin-like" evidence="2">
    <location>
        <begin position="173"/>
        <end position="231"/>
    </location>
</feature>
<dbReference type="OrthoDB" id="6375767at2759"/>
<evidence type="ECO:0000259" key="2">
    <source>
        <dbReference type="Pfam" id="PF00626"/>
    </source>
</evidence>
<dbReference type="PANTHER" id="PTHR11977:SF137">
    <property type="entry name" value="VILLIN-LIKE PROTEIN QUAIL"/>
    <property type="match status" value="1"/>
</dbReference>
<evidence type="ECO:0000313" key="3">
    <source>
        <dbReference type="EMBL" id="KII69613.1"/>
    </source>
</evidence>
<dbReference type="SUPFAM" id="SSF55753">
    <property type="entry name" value="Actin depolymerizing proteins"/>
    <property type="match status" value="3"/>
</dbReference>
<dbReference type="InterPro" id="IPR007122">
    <property type="entry name" value="Villin/Gelsolin"/>
</dbReference>
<evidence type="ECO:0000313" key="4">
    <source>
        <dbReference type="Proteomes" id="UP000031668"/>
    </source>
</evidence>
<dbReference type="Proteomes" id="UP000031668">
    <property type="component" value="Unassembled WGS sequence"/>
</dbReference>
<reference evidence="3 4" key="1">
    <citation type="journal article" date="2014" name="Genome Biol. Evol.">
        <title>The genome of the myxosporean Thelohanellus kitauei shows adaptations to nutrient acquisition within its fish host.</title>
        <authorList>
            <person name="Yang Y."/>
            <person name="Xiong J."/>
            <person name="Zhou Z."/>
            <person name="Huo F."/>
            <person name="Miao W."/>
            <person name="Ran C."/>
            <person name="Liu Y."/>
            <person name="Zhang J."/>
            <person name="Feng J."/>
            <person name="Wang M."/>
            <person name="Wang M."/>
            <person name="Wang L."/>
            <person name="Yao B."/>
        </authorList>
    </citation>
    <scope>NUCLEOTIDE SEQUENCE [LARGE SCALE GENOMIC DNA]</scope>
    <source>
        <strain evidence="3">Wuqing</strain>
    </source>
</reference>
<gene>
    <name evidence="3" type="ORF">RF11_10200</name>
</gene>
<keyword evidence="4" id="KW-1185">Reference proteome</keyword>
<dbReference type="GO" id="GO:0015629">
    <property type="term" value="C:actin cytoskeleton"/>
    <property type="evidence" value="ECO:0007669"/>
    <property type="project" value="TreeGrafter"/>
</dbReference>
<dbReference type="AlphaFoldDB" id="A0A0C2JJQ7"/>
<feature type="region of interest" description="Disordered" evidence="1">
    <location>
        <begin position="251"/>
        <end position="273"/>
    </location>
</feature>
<dbReference type="GO" id="GO:0051015">
    <property type="term" value="F:actin filament binding"/>
    <property type="evidence" value="ECO:0007669"/>
    <property type="project" value="InterPro"/>
</dbReference>
<dbReference type="PRINTS" id="PR00597">
    <property type="entry name" value="GELSOLIN"/>
</dbReference>
<sequence>MATVVRQKRKIDAVALQKTIDARIKSSAKLDEPAWKELTDQPRLYIWRIENFKPVPVDKAQYGQFFDGDSYVVLNAYMNSHNKLCYDVYIWIGKFSTADEYGTAAYKMAELDVKVLQDAAVQHREVQGHESNKFMDCMKKITIKKGGMSTGFKPGKQEKPEPKLLHISGVKQNVRVKEVDYCKENLTEDDVFVIDLGDTCYLINGRSCSKEEKFRGATVVNELKSDRGKLTSEIIGTIVFISDDYHSGTSHQVIDSMPHKDKKTADKKKKEERPVSLWKVSDFSGKMTMSKVSSGKCQKSSLDSNDVFILDVGQKLYVWVGNKTSKDERLQAMAYAQKYAESIDEPKLPFVRVSEGHETEEMLACLS</sequence>
<dbReference type="GO" id="GO:0008154">
    <property type="term" value="P:actin polymerization or depolymerization"/>
    <property type="evidence" value="ECO:0007669"/>
    <property type="project" value="TreeGrafter"/>
</dbReference>
<proteinExistence type="predicted"/>
<name>A0A0C2JJQ7_THEKT</name>
<dbReference type="PANTHER" id="PTHR11977">
    <property type="entry name" value="VILLIN"/>
    <property type="match status" value="1"/>
</dbReference>
<dbReference type="EMBL" id="JWZT01002340">
    <property type="protein sequence ID" value="KII69613.1"/>
    <property type="molecule type" value="Genomic_DNA"/>
</dbReference>
<dbReference type="InterPro" id="IPR029006">
    <property type="entry name" value="ADF-H/Gelsolin-like_dom_sf"/>
</dbReference>
<feature type="domain" description="Gelsolin-like" evidence="2">
    <location>
        <begin position="51"/>
        <end position="135"/>
    </location>
</feature>
<dbReference type="OMA" id="KKAGQKC"/>
<dbReference type="Gene3D" id="3.40.20.10">
    <property type="entry name" value="Severin"/>
    <property type="match status" value="3"/>
</dbReference>
<dbReference type="InterPro" id="IPR007123">
    <property type="entry name" value="Gelsolin-like_dom"/>
</dbReference>
<protein>
    <submittedName>
        <fullName evidence="3">Gelsolin-like protein 2</fullName>
    </submittedName>
</protein>
<dbReference type="Pfam" id="PF00626">
    <property type="entry name" value="Gelsolin"/>
    <property type="match status" value="3"/>
</dbReference>